<feature type="domain" description="BPTI/Kunitz inhibitor" evidence="3">
    <location>
        <begin position="53"/>
        <end position="103"/>
    </location>
</feature>
<dbReference type="EMBL" id="SKCS01000175">
    <property type="protein sequence ID" value="TNN14457.1"/>
    <property type="molecule type" value="Genomic_DNA"/>
</dbReference>
<comment type="caution">
    <text evidence="4">The sequence shown here is derived from an EMBL/GenBank/DDBJ whole genome shotgun (WGS) entry which is preliminary data.</text>
</comment>
<protein>
    <submittedName>
        <fullName evidence="4">Kunitz-type serine protease inhibitor LmKTT-1a</fullName>
    </submittedName>
</protein>
<dbReference type="SMART" id="SM00131">
    <property type="entry name" value="KU"/>
    <property type="match status" value="1"/>
</dbReference>
<dbReference type="CDD" id="cd00109">
    <property type="entry name" value="Kunitz-type"/>
    <property type="match status" value="1"/>
</dbReference>
<dbReference type="AlphaFoldDB" id="A0A4Z2DD69"/>
<organism evidence="4 5">
    <name type="scientific">Schistosoma japonicum</name>
    <name type="common">Blood fluke</name>
    <dbReference type="NCBI Taxonomy" id="6182"/>
    <lineage>
        <taxon>Eukaryota</taxon>
        <taxon>Metazoa</taxon>
        <taxon>Spiralia</taxon>
        <taxon>Lophotrochozoa</taxon>
        <taxon>Platyhelminthes</taxon>
        <taxon>Trematoda</taxon>
        <taxon>Digenea</taxon>
        <taxon>Strigeidida</taxon>
        <taxon>Schistosomatoidea</taxon>
        <taxon>Schistosomatidae</taxon>
        <taxon>Schistosoma</taxon>
    </lineage>
</organism>
<keyword evidence="2" id="KW-0812">Transmembrane</keyword>
<dbReference type="Pfam" id="PF00014">
    <property type="entry name" value="Kunitz_BPTI"/>
    <property type="match status" value="1"/>
</dbReference>
<evidence type="ECO:0000313" key="4">
    <source>
        <dbReference type="EMBL" id="TNN14457.1"/>
    </source>
</evidence>
<dbReference type="GO" id="GO:0004867">
    <property type="term" value="F:serine-type endopeptidase inhibitor activity"/>
    <property type="evidence" value="ECO:0007669"/>
    <property type="project" value="InterPro"/>
</dbReference>
<dbReference type="InterPro" id="IPR002223">
    <property type="entry name" value="Kunitz_BPTI"/>
</dbReference>
<feature type="transmembrane region" description="Helical" evidence="2">
    <location>
        <begin position="27"/>
        <end position="46"/>
    </location>
</feature>
<evidence type="ECO:0000259" key="3">
    <source>
        <dbReference type="PROSITE" id="PS50279"/>
    </source>
</evidence>
<dbReference type="STRING" id="6182.A0A4Z2DD69"/>
<dbReference type="Gene3D" id="4.10.410.10">
    <property type="entry name" value="Pancreatic trypsin inhibitor Kunitz domain"/>
    <property type="match status" value="1"/>
</dbReference>
<dbReference type="OrthoDB" id="5950222at2759"/>
<dbReference type="GO" id="GO:0005615">
    <property type="term" value="C:extracellular space"/>
    <property type="evidence" value="ECO:0007669"/>
    <property type="project" value="TreeGrafter"/>
</dbReference>
<name>A0A4Z2DD69_SCHJA</name>
<accession>A0A4Z2DD69</accession>
<keyword evidence="2" id="KW-0472">Membrane</keyword>
<evidence type="ECO:0000313" key="5">
    <source>
        <dbReference type="Proteomes" id="UP000311919"/>
    </source>
</evidence>
<sequence length="105" mass="12205">MCISLCINSSACNVEAINTKVYFVQKMITKIVMVVTLIVIYLNVYYSSPPTKCFLPYDRGYCGNNSTRYYYDPEKQKCFPFTYNGFAGNLNRFFTLEDCENFCKI</sequence>
<dbReference type="PROSITE" id="PS50279">
    <property type="entry name" value="BPTI_KUNITZ_2"/>
    <property type="match status" value="1"/>
</dbReference>
<dbReference type="PANTHER" id="PTHR10083:SF374">
    <property type="entry name" value="BPTI_KUNITZ INHIBITOR DOMAIN-CONTAINING PROTEIN"/>
    <property type="match status" value="1"/>
</dbReference>
<proteinExistence type="predicted"/>
<keyword evidence="2" id="KW-1133">Transmembrane helix</keyword>
<dbReference type="PANTHER" id="PTHR10083">
    <property type="entry name" value="KUNITZ-TYPE PROTEASE INHIBITOR-RELATED"/>
    <property type="match status" value="1"/>
</dbReference>
<evidence type="ECO:0000256" key="2">
    <source>
        <dbReference type="SAM" id="Phobius"/>
    </source>
</evidence>
<keyword evidence="1" id="KW-1015">Disulfide bond</keyword>
<dbReference type="InterPro" id="IPR050098">
    <property type="entry name" value="TFPI/VKTCI-like"/>
</dbReference>
<reference evidence="4 5" key="1">
    <citation type="submission" date="2019-03" db="EMBL/GenBank/DDBJ databases">
        <title>An improved genome assembly of the fluke Schistosoma japonicum.</title>
        <authorList>
            <person name="Hu W."/>
            <person name="Luo F."/>
            <person name="Yin M."/>
            <person name="Mo X."/>
            <person name="Sun C."/>
            <person name="Wu Q."/>
            <person name="Zhu B."/>
            <person name="Xiang M."/>
            <person name="Wang J."/>
            <person name="Wang Y."/>
            <person name="Zhang T."/>
            <person name="Xu B."/>
            <person name="Zheng H."/>
            <person name="Feng Z."/>
        </authorList>
    </citation>
    <scope>NUCLEOTIDE SEQUENCE [LARGE SCALE GENOMIC DNA]</scope>
    <source>
        <strain evidence="4">HuSjv2</strain>
        <tissue evidence="4">Worms</tissue>
    </source>
</reference>
<dbReference type="PRINTS" id="PR00759">
    <property type="entry name" value="BASICPTASE"/>
</dbReference>
<gene>
    <name evidence="4" type="ORF">EWB00_002170</name>
</gene>
<dbReference type="SUPFAM" id="SSF57362">
    <property type="entry name" value="BPTI-like"/>
    <property type="match status" value="1"/>
</dbReference>
<dbReference type="Proteomes" id="UP000311919">
    <property type="component" value="Unassembled WGS sequence"/>
</dbReference>
<keyword evidence="5" id="KW-1185">Reference proteome</keyword>
<dbReference type="InterPro" id="IPR036880">
    <property type="entry name" value="Kunitz_BPTI_sf"/>
</dbReference>
<evidence type="ECO:0000256" key="1">
    <source>
        <dbReference type="ARBA" id="ARBA00023157"/>
    </source>
</evidence>